<organism evidence="2 3">
    <name type="scientific">Methanobrevibacter curvatus</name>
    <dbReference type="NCBI Taxonomy" id="49547"/>
    <lineage>
        <taxon>Archaea</taxon>
        <taxon>Methanobacteriati</taxon>
        <taxon>Methanobacteriota</taxon>
        <taxon>Methanomada group</taxon>
        <taxon>Methanobacteria</taxon>
        <taxon>Methanobacteriales</taxon>
        <taxon>Methanobacteriaceae</taxon>
        <taxon>Methanobrevibacter</taxon>
    </lineage>
</organism>
<evidence type="ECO:0000313" key="2">
    <source>
        <dbReference type="EMBL" id="KZX10012.1"/>
    </source>
</evidence>
<feature type="transmembrane region" description="Helical" evidence="1">
    <location>
        <begin position="125"/>
        <end position="143"/>
    </location>
</feature>
<proteinExistence type="predicted"/>
<gene>
    <name evidence="2" type="ORF">MBCUR_19700</name>
</gene>
<dbReference type="EMBL" id="LWMV01000230">
    <property type="protein sequence ID" value="KZX10012.1"/>
    <property type="molecule type" value="Genomic_DNA"/>
</dbReference>
<keyword evidence="1" id="KW-0472">Membrane</keyword>
<keyword evidence="1" id="KW-1133">Transmembrane helix</keyword>
<feature type="transmembrane region" description="Helical" evidence="1">
    <location>
        <begin position="12"/>
        <end position="42"/>
    </location>
</feature>
<dbReference type="PATRIC" id="fig|49547.3.peg.2082"/>
<sequence length="258" mass="29222">MGKTYVVVATGIMGGIVALTTSFLGVTGTIIGGVLAAIIMEFSSQFFKQPLESKNINLLEERIIYIIPLIIIILIESIYMLHLMEYGFIFRFLEEITNQNLFRVMGIALIILGLYPLAERKKIKWIHGIIIVFVGIFILIWGLVDSDIDLISKLGPVFVEYKFYFSLIIIFILSIITISIFIQSMEFYFKHKTDKFSDNSISNGSMSKINSISDDNCNNDGNKNNNIPKNNSLNNVISSNVSEKEEKILKNSFIHKKD</sequence>
<name>A0A165YY54_9EURY</name>
<dbReference type="Proteomes" id="UP000077245">
    <property type="component" value="Unassembled WGS sequence"/>
</dbReference>
<dbReference type="AlphaFoldDB" id="A0A165YY54"/>
<dbReference type="RefSeq" id="WP_067092804.1">
    <property type="nucleotide sequence ID" value="NZ_LWMV01000230.1"/>
</dbReference>
<feature type="transmembrane region" description="Helical" evidence="1">
    <location>
        <begin position="163"/>
        <end position="182"/>
    </location>
</feature>
<reference evidence="2 3" key="1">
    <citation type="submission" date="2016-04" db="EMBL/GenBank/DDBJ databases">
        <title>Genome sequence of Methanobrevibacter curvatus DSM 11111.</title>
        <authorList>
            <person name="Poehlein A."/>
            <person name="Seedorf H."/>
            <person name="Daniel R."/>
        </authorList>
    </citation>
    <scope>NUCLEOTIDE SEQUENCE [LARGE SCALE GENOMIC DNA]</scope>
    <source>
        <strain evidence="2 3">DSM 11111</strain>
    </source>
</reference>
<evidence type="ECO:0000256" key="1">
    <source>
        <dbReference type="SAM" id="Phobius"/>
    </source>
</evidence>
<accession>A0A165YY54</accession>
<dbReference type="OrthoDB" id="76535at2157"/>
<feature type="transmembrane region" description="Helical" evidence="1">
    <location>
        <begin position="63"/>
        <end position="81"/>
    </location>
</feature>
<comment type="caution">
    <text evidence="2">The sequence shown here is derived from an EMBL/GenBank/DDBJ whole genome shotgun (WGS) entry which is preliminary data.</text>
</comment>
<protein>
    <submittedName>
        <fullName evidence="2">Uncharacterized protein</fullName>
    </submittedName>
</protein>
<evidence type="ECO:0000313" key="3">
    <source>
        <dbReference type="Proteomes" id="UP000077245"/>
    </source>
</evidence>
<keyword evidence="3" id="KW-1185">Reference proteome</keyword>
<feature type="transmembrane region" description="Helical" evidence="1">
    <location>
        <begin position="101"/>
        <end position="118"/>
    </location>
</feature>
<keyword evidence="1" id="KW-0812">Transmembrane</keyword>